<name>A0ABV9QUD9_9GAMM</name>
<dbReference type="EMBL" id="JBHSHD010000003">
    <property type="protein sequence ID" value="MFC4819199.1"/>
    <property type="molecule type" value="Genomic_DNA"/>
</dbReference>
<accession>A0ABV9QUD9</accession>
<sequence length="72" mass="7339">MANQSYDLAAPMSALFLAEQQARVIAAAAVSETSDENPAADPTCIATLLTDLADRIAAAHGQLDALALRAAA</sequence>
<comment type="caution">
    <text evidence="1">The sequence shown here is derived from an EMBL/GenBank/DDBJ whole genome shotgun (WGS) entry which is preliminary data.</text>
</comment>
<dbReference type="Proteomes" id="UP001595886">
    <property type="component" value="Unassembled WGS sequence"/>
</dbReference>
<gene>
    <name evidence="1" type="ORF">ACFO6Q_02625</name>
</gene>
<reference evidence="2" key="1">
    <citation type="journal article" date="2019" name="Int. J. Syst. Evol. Microbiol.">
        <title>The Global Catalogue of Microorganisms (GCM) 10K type strain sequencing project: providing services to taxonomists for standard genome sequencing and annotation.</title>
        <authorList>
            <consortium name="The Broad Institute Genomics Platform"/>
            <consortium name="The Broad Institute Genome Sequencing Center for Infectious Disease"/>
            <person name="Wu L."/>
            <person name="Ma J."/>
        </authorList>
    </citation>
    <scope>NUCLEOTIDE SEQUENCE [LARGE SCALE GENOMIC DNA]</scope>
    <source>
        <strain evidence="2">CCUG 30340</strain>
    </source>
</reference>
<protein>
    <submittedName>
        <fullName evidence="1">Uncharacterized protein</fullName>
    </submittedName>
</protein>
<proteinExistence type="predicted"/>
<evidence type="ECO:0000313" key="1">
    <source>
        <dbReference type="EMBL" id="MFC4819199.1"/>
    </source>
</evidence>
<evidence type="ECO:0000313" key="2">
    <source>
        <dbReference type="Proteomes" id="UP001595886"/>
    </source>
</evidence>
<dbReference type="RefSeq" id="WP_380018948.1">
    <property type="nucleotide sequence ID" value="NZ_JBHSHD010000003.1"/>
</dbReference>
<keyword evidence="2" id="KW-1185">Reference proteome</keyword>
<organism evidence="1 2">
    <name type="scientific">Dokdonella ginsengisoli</name>
    <dbReference type="NCBI Taxonomy" id="363846"/>
    <lineage>
        <taxon>Bacteria</taxon>
        <taxon>Pseudomonadati</taxon>
        <taxon>Pseudomonadota</taxon>
        <taxon>Gammaproteobacteria</taxon>
        <taxon>Lysobacterales</taxon>
        <taxon>Rhodanobacteraceae</taxon>
        <taxon>Dokdonella</taxon>
    </lineage>
</organism>